<dbReference type="PANTHER" id="PTHR30204:SF94">
    <property type="entry name" value="HEAVY METAL-DEPENDENT TRANSCRIPTIONAL REGULATOR HI_0293-RELATED"/>
    <property type="match status" value="1"/>
</dbReference>
<evidence type="ECO:0000313" key="5">
    <source>
        <dbReference type="EMBL" id="VAW98346.1"/>
    </source>
</evidence>
<sequence length="140" mass="16030">MFTVSGLATLASVTPDTVRHYVQIGLLQPRRNPDNGYKLFESADVHRLLFVRQAKSLGFTLNEIREILGHAQQGESPCPRVREIIHRRITENRRHLDELMTLQQRMESALVSWEAMPDSMPNGESVCHLIEEVMVPARSR</sequence>
<dbReference type="EMBL" id="UOFU01000143">
    <property type="protein sequence ID" value="VAW98346.1"/>
    <property type="molecule type" value="Genomic_DNA"/>
</dbReference>
<dbReference type="SMART" id="SM00422">
    <property type="entry name" value="HTH_MERR"/>
    <property type="match status" value="1"/>
</dbReference>
<dbReference type="PANTHER" id="PTHR30204">
    <property type="entry name" value="REDOX-CYCLING DRUG-SENSING TRANSCRIPTIONAL ACTIVATOR SOXR"/>
    <property type="match status" value="1"/>
</dbReference>
<organism evidence="5">
    <name type="scientific">hydrothermal vent metagenome</name>
    <dbReference type="NCBI Taxonomy" id="652676"/>
    <lineage>
        <taxon>unclassified sequences</taxon>
        <taxon>metagenomes</taxon>
        <taxon>ecological metagenomes</taxon>
    </lineage>
</organism>
<evidence type="ECO:0000259" key="4">
    <source>
        <dbReference type="PROSITE" id="PS50937"/>
    </source>
</evidence>
<dbReference type="PRINTS" id="PR00040">
    <property type="entry name" value="HTHMERR"/>
</dbReference>
<dbReference type="Gene3D" id="1.10.1660.10">
    <property type="match status" value="1"/>
</dbReference>
<dbReference type="PROSITE" id="PS50937">
    <property type="entry name" value="HTH_MERR_2"/>
    <property type="match status" value="1"/>
</dbReference>
<proteinExistence type="predicted"/>
<protein>
    <recommendedName>
        <fullName evidence="4">HTH merR-type domain-containing protein</fullName>
    </recommendedName>
</protein>
<dbReference type="SUPFAM" id="SSF46955">
    <property type="entry name" value="Putative DNA-binding domain"/>
    <property type="match status" value="1"/>
</dbReference>
<dbReference type="GO" id="GO:0003700">
    <property type="term" value="F:DNA-binding transcription factor activity"/>
    <property type="evidence" value="ECO:0007669"/>
    <property type="project" value="InterPro"/>
</dbReference>
<dbReference type="GO" id="GO:0003677">
    <property type="term" value="F:DNA binding"/>
    <property type="evidence" value="ECO:0007669"/>
    <property type="project" value="UniProtKB-KW"/>
</dbReference>
<evidence type="ECO:0000256" key="3">
    <source>
        <dbReference type="ARBA" id="ARBA00023163"/>
    </source>
</evidence>
<dbReference type="InterPro" id="IPR047057">
    <property type="entry name" value="MerR_fam"/>
</dbReference>
<name>A0A3B1AZS9_9ZZZZ</name>
<dbReference type="InterPro" id="IPR009061">
    <property type="entry name" value="DNA-bd_dom_put_sf"/>
</dbReference>
<keyword evidence="1" id="KW-0805">Transcription regulation</keyword>
<accession>A0A3B1AZS9</accession>
<feature type="domain" description="HTH merR-type" evidence="4">
    <location>
        <begin position="1"/>
        <end position="70"/>
    </location>
</feature>
<evidence type="ECO:0000256" key="2">
    <source>
        <dbReference type="ARBA" id="ARBA00023125"/>
    </source>
</evidence>
<dbReference type="Pfam" id="PF13411">
    <property type="entry name" value="MerR_1"/>
    <property type="match status" value="1"/>
</dbReference>
<dbReference type="InterPro" id="IPR000551">
    <property type="entry name" value="MerR-type_HTH_dom"/>
</dbReference>
<reference evidence="5" key="1">
    <citation type="submission" date="2018-06" db="EMBL/GenBank/DDBJ databases">
        <authorList>
            <person name="Zhirakovskaya E."/>
        </authorList>
    </citation>
    <scope>NUCLEOTIDE SEQUENCE</scope>
</reference>
<gene>
    <name evidence="5" type="ORF">MNBD_GAMMA20-1327</name>
</gene>
<dbReference type="AlphaFoldDB" id="A0A3B1AZS9"/>
<keyword evidence="3" id="KW-0804">Transcription</keyword>
<keyword evidence="2" id="KW-0238">DNA-binding</keyword>
<evidence type="ECO:0000256" key="1">
    <source>
        <dbReference type="ARBA" id="ARBA00023015"/>
    </source>
</evidence>